<reference evidence="4 5" key="1">
    <citation type="submission" date="2020-08" db="EMBL/GenBank/DDBJ databases">
        <title>Genomic Encyclopedia of Type Strains, Phase IV (KMG-IV): sequencing the most valuable type-strain genomes for metagenomic binning, comparative biology and taxonomic classification.</title>
        <authorList>
            <person name="Goeker M."/>
        </authorList>
    </citation>
    <scope>NUCLEOTIDE SEQUENCE [LARGE SCALE GENOMIC DNA]</scope>
    <source>
        <strain evidence="4 5">DSM 28570</strain>
    </source>
</reference>
<dbReference type="SUPFAM" id="SSF52218">
    <property type="entry name" value="Flavoproteins"/>
    <property type="match status" value="1"/>
</dbReference>
<evidence type="ECO:0000256" key="1">
    <source>
        <dbReference type="ARBA" id="ARBA00022448"/>
    </source>
</evidence>
<evidence type="ECO:0000313" key="5">
    <source>
        <dbReference type="Proteomes" id="UP000539642"/>
    </source>
</evidence>
<dbReference type="PROSITE" id="PS50902">
    <property type="entry name" value="FLAVODOXIN_LIKE"/>
    <property type="match status" value="1"/>
</dbReference>
<dbReference type="PANTHER" id="PTHR32145">
    <property type="entry name" value="DIFLAVIN FLAVOPROTEIN A 2-RELATED"/>
    <property type="match status" value="1"/>
</dbReference>
<dbReference type="Pfam" id="PF00258">
    <property type="entry name" value="Flavodoxin_1"/>
    <property type="match status" value="1"/>
</dbReference>
<evidence type="ECO:0000256" key="2">
    <source>
        <dbReference type="ARBA" id="ARBA00022982"/>
    </source>
</evidence>
<dbReference type="GO" id="GO:0010181">
    <property type="term" value="F:FMN binding"/>
    <property type="evidence" value="ECO:0007669"/>
    <property type="project" value="InterPro"/>
</dbReference>
<dbReference type="InterPro" id="IPR008254">
    <property type="entry name" value="Flavodoxin/NO_synth"/>
</dbReference>
<name>A0A840V2D6_9BACT</name>
<protein>
    <submittedName>
        <fullName evidence="4">Flavodoxin</fullName>
    </submittedName>
</protein>
<evidence type="ECO:0000259" key="3">
    <source>
        <dbReference type="PROSITE" id="PS50902"/>
    </source>
</evidence>
<organism evidence="4 5">
    <name type="scientific">Desulfoprunum benzoelyticum</name>
    <dbReference type="NCBI Taxonomy" id="1506996"/>
    <lineage>
        <taxon>Bacteria</taxon>
        <taxon>Pseudomonadati</taxon>
        <taxon>Thermodesulfobacteriota</taxon>
        <taxon>Desulfobulbia</taxon>
        <taxon>Desulfobulbales</taxon>
        <taxon>Desulfobulbaceae</taxon>
        <taxon>Desulfoprunum</taxon>
    </lineage>
</organism>
<proteinExistence type="predicted"/>
<dbReference type="InterPro" id="IPR029039">
    <property type="entry name" value="Flavoprotein-like_sf"/>
</dbReference>
<dbReference type="AlphaFoldDB" id="A0A840V2D6"/>
<feature type="domain" description="Flavodoxin-like" evidence="3">
    <location>
        <begin position="4"/>
        <end position="143"/>
    </location>
</feature>
<accession>A0A840V2D6</accession>
<sequence length="147" mass="16160">MKKVLIAYYSRTGNTDIMAEYIAEGVRLSGNAVELRKIMAIKSERDLEGYDGYIFGCPTYHKHMTENFKTFLFMAQKAPLKGKAGGAFGSSTHSGEAPGIIFDTMEFVFSMRMSALGPLNLKESTLDSDQSMKACQDYGRALGAMLA</sequence>
<keyword evidence="1" id="KW-0813">Transport</keyword>
<comment type="caution">
    <text evidence="4">The sequence shown here is derived from an EMBL/GenBank/DDBJ whole genome shotgun (WGS) entry which is preliminary data.</text>
</comment>
<dbReference type="InterPro" id="IPR051285">
    <property type="entry name" value="NADH_oxidoreductase_modular"/>
</dbReference>
<keyword evidence="2" id="KW-0249">Electron transport</keyword>
<dbReference type="Gene3D" id="3.40.50.360">
    <property type="match status" value="1"/>
</dbReference>
<evidence type="ECO:0000313" key="4">
    <source>
        <dbReference type="EMBL" id="MBB5348998.1"/>
    </source>
</evidence>
<gene>
    <name evidence="4" type="ORF">HNQ81_002745</name>
</gene>
<dbReference type="RefSeq" id="WP_183351816.1">
    <property type="nucleotide sequence ID" value="NZ_JACHEO010000018.1"/>
</dbReference>
<dbReference type="PANTHER" id="PTHR32145:SF11">
    <property type="entry name" value="DIFLAVIN FLAVOPROTEIN A 2-RELATED"/>
    <property type="match status" value="1"/>
</dbReference>
<keyword evidence="5" id="KW-1185">Reference proteome</keyword>
<dbReference type="EMBL" id="JACHEO010000018">
    <property type="protein sequence ID" value="MBB5348998.1"/>
    <property type="molecule type" value="Genomic_DNA"/>
</dbReference>
<dbReference type="Proteomes" id="UP000539642">
    <property type="component" value="Unassembled WGS sequence"/>
</dbReference>